<gene>
    <name evidence="1" type="ORF">L798_09191</name>
</gene>
<evidence type="ECO:0000313" key="2">
    <source>
        <dbReference type="Proteomes" id="UP000027135"/>
    </source>
</evidence>
<dbReference type="AlphaFoldDB" id="A0A067RST1"/>
<reference evidence="1 2" key="1">
    <citation type="journal article" date="2014" name="Nat. Commun.">
        <title>Molecular traces of alternative social organization in a termite genome.</title>
        <authorList>
            <person name="Terrapon N."/>
            <person name="Li C."/>
            <person name="Robertson H.M."/>
            <person name="Ji L."/>
            <person name="Meng X."/>
            <person name="Booth W."/>
            <person name="Chen Z."/>
            <person name="Childers C.P."/>
            <person name="Glastad K.M."/>
            <person name="Gokhale K."/>
            <person name="Gowin J."/>
            <person name="Gronenberg W."/>
            <person name="Hermansen R.A."/>
            <person name="Hu H."/>
            <person name="Hunt B.G."/>
            <person name="Huylmans A.K."/>
            <person name="Khalil S.M."/>
            <person name="Mitchell R.D."/>
            <person name="Munoz-Torres M.C."/>
            <person name="Mustard J.A."/>
            <person name="Pan H."/>
            <person name="Reese J.T."/>
            <person name="Scharf M.E."/>
            <person name="Sun F."/>
            <person name="Vogel H."/>
            <person name="Xiao J."/>
            <person name="Yang W."/>
            <person name="Yang Z."/>
            <person name="Yang Z."/>
            <person name="Zhou J."/>
            <person name="Zhu J."/>
            <person name="Brent C.S."/>
            <person name="Elsik C.G."/>
            <person name="Goodisman M.A."/>
            <person name="Liberles D.A."/>
            <person name="Roe R.M."/>
            <person name="Vargo E.L."/>
            <person name="Vilcinskas A."/>
            <person name="Wang J."/>
            <person name="Bornberg-Bauer E."/>
            <person name="Korb J."/>
            <person name="Zhang G."/>
            <person name="Liebig J."/>
        </authorList>
    </citation>
    <scope>NUCLEOTIDE SEQUENCE [LARGE SCALE GENOMIC DNA]</scope>
    <source>
        <tissue evidence="1">Whole organism</tissue>
    </source>
</reference>
<protein>
    <submittedName>
        <fullName evidence="1">Uncharacterized protein</fullName>
    </submittedName>
</protein>
<proteinExistence type="predicted"/>
<accession>A0A067RST1</accession>
<dbReference type="InParanoid" id="A0A067RST1"/>
<dbReference type="EMBL" id="KK852439">
    <property type="protein sequence ID" value="KDR23870.1"/>
    <property type="molecule type" value="Genomic_DNA"/>
</dbReference>
<sequence length="113" mass="12958">MDSVVAFMTLVLVSSEEYIFQVLNLLKLVGCKQITAKNVALLIVTTSFIIPTKFLPERTRVLKFHYNVPNIHTIHAYTKNVYYLPRTQMSPTPDKINTVTSFSINLKSNFTFE</sequence>
<name>A0A067RST1_ZOONE</name>
<dbReference type="Proteomes" id="UP000027135">
    <property type="component" value="Unassembled WGS sequence"/>
</dbReference>
<evidence type="ECO:0000313" key="1">
    <source>
        <dbReference type="EMBL" id="KDR23870.1"/>
    </source>
</evidence>
<keyword evidence="2" id="KW-1185">Reference proteome</keyword>
<organism evidence="1 2">
    <name type="scientific">Zootermopsis nevadensis</name>
    <name type="common">Dampwood termite</name>
    <dbReference type="NCBI Taxonomy" id="136037"/>
    <lineage>
        <taxon>Eukaryota</taxon>
        <taxon>Metazoa</taxon>
        <taxon>Ecdysozoa</taxon>
        <taxon>Arthropoda</taxon>
        <taxon>Hexapoda</taxon>
        <taxon>Insecta</taxon>
        <taxon>Pterygota</taxon>
        <taxon>Neoptera</taxon>
        <taxon>Polyneoptera</taxon>
        <taxon>Dictyoptera</taxon>
        <taxon>Blattodea</taxon>
        <taxon>Blattoidea</taxon>
        <taxon>Termitoidae</taxon>
        <taxon>Termopsidae</taxon>
        <taxon>Zootermopsis</taxon>
    </lineage>
</organism>